<gene>
    <name evidence="1" type="ORF">HPB50_026757</name>
</gene>
<dbReference type="Proteomes" id="UP000821845">
    <property type="component" value="Chromosome 7"/>
</dbReference>
<comment type="caution">
    <text evidence="1">The sequence shown here is derived from an EMBL/GenBank/DDBJ whole genome shotgun (WGS) entry which is preliminary data.</text>
</comment>
<name>A0ACB7RWJ4_HYAAI</name>
<proteinExistence type="predicted"/>
<evidence type="ECO:0000313" key="1">
    <source>
        <dbReference type="EMBL" id="KAH6927091.1"/>
    </source>
</evidence>
<accession>A0ACB7RWJ4</accession>
<reference evidence="1" key="1">
    <citation type="submission" date="2020-05" db="EMBL/GenBank/DDBJ databases">
        <title>Large-scale comparative analyses of tick genomes elucidate their genetic diversity and vector capacities.</title>
        <authorList>
            <person name="Jia N."/>
            <person name="Wang J."/>
            <person name="Shi W."/>
            <person name="Du L."/>
            <person name="Sun Y."/>
            <person name="Zhan W."/>
            <person name="Jiang J."/>
            <person name="Wang Q."/>
            <person name="Zhang B."/>
            <person name="Ji P."/>
            <person name="Sakyi L.B."/>
            <person name="Cui X."/>
            <person name="Yuan T."/>
            <person name="Jiang B."/>
            <person name="Yang W."/>
            <person name="Lam T.T.-Y."/>
            <person name="Chang Q."/>
            <person name="Ding S."/>
            <person name="Wang X."/>
            <person name="Zhu J."/>
            <person name="Ruan X."/>
            <person name="Zhao L."/>
            <person name="Wei J."/>
            <person name="Que T."/>
            <person name="Du C."/>
            <person name="Cheng J."/>
            <person name="Dai P."/>
            <person name="Han X."/>
            <person name="Huang E."/>
            <person name="Gao Y."/>
            <person name="Liu J."/>
            <person name="Shao H."/>
            <person name="Ye R."/>
            <person name="Li L."/>
            <person name="Wei W."/>
            <person name="Wang X."/>
            <person name="Wang C."/>
            <person name="Yang T."/>
            <person name="Huo Q."/>
            <person name="Li W."/>
            <person name="Guo W."/>
            <person name="Chen H."/>
            <person name="Zhou L."/>
            <person name="Ni X."/>
            <person name="Tian J."/>
            <person name="Zhou Y."/>
            <person name="Sheng Y."/>
            <person name="Liu T."/>
            <person name="Pan Y."/>
            <person name="Xia L."/>
            <person name="Li J."/>
            <person name="Zhao F."/>
            <person name="Cao W."/>
        </authorList>
    </citation>
    <scope>NUCLEOTIDE SEQUENCE</scope>
    <source>
        <strain evidence="1">Hyas-2018</strain>
    </source>
</reference>
<sequence>MYVRREEKGKESWDICAKPKSVGDLHSFPGLAAKVRRLLGRQAGRQLAAPHSGARAASLESASDKQRNSACERGRKGNPDRRTEPRRQKRNENEQRV</sequence>
<keyword evidence="2" id="KW-1185">Reference proteome</keyword>
<evidence type="ECO:0000313" key="2">
    <source>
        <dbReference type="Proteomes" id="UP000821845"/>
    </source>
</evidence>
<dbReference type="EMBL" id="CM023487">
    <property type="protein sequence ID" value="KAH6927091.1"/>
    <property type="molecule type" value="Genomic_DNA"/>
</dbReference>
<protein>
    <submittedName>
        <fullName evidence="1">Uncharacterized protein</fullName>
    </submittedName>
</protein>
<organism evidence="1 2">
    <name type="scientific">Hyalomma asiaticum</name>
    <name type="common">Tick</name>
    <dbReference type="NCBI Taxonomy" id="266040"/>
    <lineage>
        <taxon>Eukaryota</taxon>
        <taxon>Metazoa</taxon>
        <taxon>Ecdysozoa</taxon>
        <taxon>Arthropoda</taxon>
        <taxon>Chelicerata</taxon>
        <taxon>Arachnida</taxon>
        <taxon>Acari</taxon>
        <taxon>Parasitiformes</taxon>
        <taxon>Ixodida</taxon>
        <taxon>Ixodoidea</taxon>
        <taxon>Ixodidae</taxon>
        <taxon>Hyalomminae</taxon>
        <taxon>Hyalomma</taxon>
    </lineage>
</organism>